<dbReference type="EMBL" id="FOVF01000003">
    <property type="protein sequence ID" value="SFN04197.1"/>
    <property type="molecule type" value="Genomic_DNA"/>
</dbReference>
<dbReference type="GO" id="GO:0009166">
    <property type="term" value="P:nucleotide catabolic process"/>
    <property type="evidence" value="ECO:0007669"/>
    <property type="project" value="InterPro"/>
</dbReference>
<name>A0A1I4VT26_9GAMM</name>
<dbReference type="Pfam" id="PF02872">
    <property type="entry name" value="5_nucleotid_C"/>
    <property type="match status" value="1"/>
</dbReference>
<keyword evidence="1" id="KW-0378">Hydrolase</keyword>
<dbReference type="AlphaFoldDB" id="A0A1I4VT26"/>
<evidence type="ECO:0000313" key="4">
    <source>
        <dbReference type="Proteomes" id="UP000198575"/>
    </source>
</evidence>
<gene>
    <name evidence="3" type="ORF">SAMN05216289_1039</name>
</gene>
<dbReference type="InterPro" id="IPR036907">
    <property type="entry name" value="5'-Nucleotdase_C_sf"/>
</dbReference>
<dbReference type="PRINTS" id="PR01607">
    <property type="entry name" value="APYRASEFAMLY"/>
</dbReference>
<proteinExistence type="inferred from homology"/>
<feature type="domain" description="5'-Nucleotidase C-terminal" evidence="2">
    <location>
        <begin position="252"/>
        <end position="362"/>
    </location>
</feature>
<dbReference type="Gene3D" id="3.90.780.10">
    <property type="entry name" value="5'-Nucleotidase, C-terminal domain"/>
    <property type="match status" value="1"/>
</dbReference>
<dbReference type="InterPro" id="IPR008334">
    <property type="entry name" value="5'-Nucleotdase_C"/>
</dbReference>
<dbReference type="InterPro" id="IPR006179">
    <property type="entry name" value="5_nucleotidase/apyrase"/>
</dbReference>
<reference evidence="3 4" key="1">
    <citation type="submission" date="2016-10" db="EMBL/GenBank/DDBJ databases">
        <authorList>
            <person name="de Groot N.N."/>
        </authorList>
    </citation>
    <scope>NUCLEOTIDE SEQUENCE [LARGE SCALE GENOMIC DNA]</scope>
    <source>
        <strain evidence="3 4">CGMCC 1.7659</strain>
    </source>
</reference>
<dbReference type="GO" id="GO:0016787">
    <property type="term" value="F:hydrolase activity"/>
    <property type="evidence" value="ECO:0007669"/>
    <property type="project" value="UniProtKB-KW"/>
</dbReference>
<dbReference type="Proteomes" id="UP000198575">
    <property type="component" value="Unassembled WGS sequence"/>
</dbReference>
<organism evidence="3 4">
    <name type="scientific">Dokdonella immobilis</name>
    <dbReference type="NCBI Taxonomy" id="578942"/>
    <lineage>
        <taxon>Bacteria</taxon>
        <taxon>Pseudomonadati</taxon>
        <taxon>Pseudomonadota</taxon>
        <taxon>Gammaproteobacteria</taxon>
        <taxon>Lysobacterales</taxon>
        <taxon>Rhodanobacteraceae</taxon>
        <taxon>Dokdonella</taxon>
    </lineage>
</organism>
<dbReference type="STRING" id="578942.SAMN05216289_1039"/>
<dbReference type="GO" id="GO:0000166">
    <property type="term" value="F:nucleotide binding"/>
    <property type="evidence" value="ECO:0007669"/>
    <property type="project" value="UniProtKB-KW"/>
</dbReference>
<dbReference type="SUPFAM" id="SSF56300">
    <property type="entry name" value="Metallo-dependent phosphatases"/>
    <property type="match status" value="1"/>
</dbReference>
<sequence>MVTLDNGDTIHGTHVAVASKGLALVPTMNALAFDAMAVHWEFAYEPDGVQRIAEHLDNPMVAVNCHRKHDDQLFLPPWRMVTRAGLRIPMIGLACPIIDKSMPPSFSEGLYFTIGNVELPRWIRHVREEEGAELVIVLSHLGFPQDVKLAGEVAGIDILVSGHTHNRMDRAIVVNGAIILQSWHHWAFVGRLDVEVEAGRIVNHHHSLVAIDQSIDPNRHVAALVDATLDAERNAMAEAIGRTDVPLHRYAMSHAPMDDLLVAAIAEAAVTKVAFSNDWRYGAPIPVGSIMLGDLWNIVPMNPPISTTELTGAEIRQMIEANLERTFAADPYQQMGGYVERMAGVQVYLGAENPQDHRIDRLFV</sequence>
<evidence type="ECO:0000313" key="3">
    <source>
        <dbReference type="EMBL" id="SFN04197.1"/>
    </source>
</evidence>
<dbReference type="PANTHER" id="PTHR11575:SF42">
    <property type="entry name" value="SULFUR OXIDATION PROTEIN SOXB"/>
    <property type="match status" value="1"/>
</dbReference>
<dbReference type="Gene3D" id="3.60.21.10">
    <property type="match status" value="1"/>
</dbReference>
<evidence type="ECO:0000259" key="2">
    <source>
        <dbReference type="Pfam" id="PF02872"/>
    </source>
</evidence>
<comment type="similarity">
    <text evidence="1">Belongs to the 5'-nucleotidase family.</text>
</comment>
<dbReference type="SUPFAM" id="SSF55816">
    <property type="entry name" value="5'-nucleotidase (syn. UDP-sugar hydrolase), C-terminal domain"/>
    <property type="match status" value="1"/>
</dbReference>
<accession>A0A1I4VT26</accession>
<dbReference type="PANTHER" id="PTHR11575">
    <property type="entry name" value="5'-NUCLEOTIDASE-RELATED"/>
    <property type="match status" value="1"/>
</dbReference>
<keyword evidence="4" id="KW-1185">Reference proteome</keyword>
<dbReference type="InterPro" id="IPR029052">
    <property type="entry name" value="Metallo-depent_PP-like"/>
</dbReference>
<dbReference type="GO" id="GO:0030288">
    <property type="term" value="C:outer membrane-bounded periplasmic space"/>
    <property type="evidence" value="ECO:0007669"/>
    <property type="project" value="TreeGrafter"/>
</dbReference>
<protein>
    <submittedName>
        <fullName evidence="3">2',3'-cyclic-nucleotide 2'-phosphodiesterase/5'-or 3'-nucleotidase, 5'-nucleotidase family</fullName>
    </submittedName>
</protein>
<keyword evidence="1" id="KW-0547">Nucleotide-binding</keyword>
<evidence type="ECO:0000256" key="1">
    <source>
        <dbReference type="RuleBase" id="RU362119"/>
    </source>
</evidence>